<evidence type="ECO:0000256" key="1">
    <source>
        <dbReference type="ARBA" id="ARBA00001974"/>
    </source>
</evidence>
<organism evidence="9 10">
    <name type="scientific">Phytophthora nicotianae P1976</name>
    <dbReference type="NCBI Taxonomy" id="1317066"/>
    <lineage>
        <taxon>Eukaryota</taxon>
        <taxon>Sar</taxon>
        <taxon>Stramenopiles</taxon>
        <taxon>Oomycota</taxon>
        <taxon>Peronosporomycetes</taxon>
        <taxon>Peronosporales</taxon>
        <taxon>Peronosporaceae</taxon>
        <taxon>Phytophthora</taxon>
    </lineage>
</organism>
<dbReference type="GO" id="GO:0016971">
    <property type="term" value="F:flavin-dependent sulfhydryl oxidase activity"/>
    <property type="evidence" value="ECO:0007669"/>
    <property type="project" value="InterPro"/>
</dbReference>
<evidence type="ECO:0000313" key="9">
    <source>
        <dbReference type="EMBL" id="ETO67118.1"/>
    </source>
</evidence>
<dbReference type="GO" id="GO:0000139">
    <property type="term" value="C:Golgi membrane"/>
    <property type="evidence" value="ECO:0007669"/>
    <property type="project" value="TreeGrafter"/>
</dbReference>
<sequence>MQHFFGCEECRQHFMEANPESLLDELAASDSNGPHAVVTWAWKMHNSVNTRLHRHQWPLTSSCPSCYIDIGAPVSIGMSLIHEDGMVAYITSVYDHEDKALFDEIIMVSTYPFPAQGFSAITGVTLLFALVAVVVKTQRYRFVTPKESGHMA</sequence>
<evidence type="ECO:0000256" key="6">
    <source>
        <dbReference type="ARBA" id="ARBA00023157"/>
    </source>
</evidence>
<dbReference type="InterPro" id="IPR017905">
    <property type="entry name" value="ERV/ALR_sulphydryl_oxidase"/>
</dbReference>
<accession>A0A080ZKF7</accession>
<dbReference type="SUPFAM" id="SSF69000">
    <property type="entry name" value="FAD-dependent thiol oxidase"/>
    <property type="match status" value="1"/>
</dbReference>
<keyword evidence="2 7" id="KW-0285">Flavoprotein</keyword>
<evidence type="ECO:0000256" key="5">
    <source>
        <dbReference type="ARBA" id="ARBA00023002"/>
    </source>
</evidence>
<evidence type="ECO:0000256" key="4">
    <source>
        <dbReference type="ARBA" id="ARBA00022827"/>
    </source>
</evidence>
<feature type="transmembrane region" description="Helical" evidence="7">
    <location>
        <begin position="117"/>
        <end position="135"/>
    </location>
</feature>
<evidence type="ECO:0000256" key="7">
    <source>
        <dbReference type="RuleBase" id="RU371123"/>
    </source>
</evidence>
<dbReference type="GO" id="GO:0005615">
    <property type="term" value="C:extracellular space"/>
    <property type="evidence" value="ECO:0007669"/>
    <property type="project" value="TreeGrafter"/>
</dbReference>
<keyword evidence="7" id="KW-1133">Transmembrane helix</keyword>
<keyword evidence="7" id="KW-0812">Transmembrane</keyword>
<keyword evidence="6" id="KW-1015">Disulfide bond</keyword>
<keyword evidence="5 7" id="KW-0560">Oxidoreductase</keyword>
<reference evidence="9 10" key="1">
    <citation type="submission" date="2013-11" db="EMBL/GenBank/DDBJ databases">
        <title>The Genome Sequence of Phytophthora parasitica P1976.</title>
        <authorList>
            <consortium name="The Broad Institute Genomics Platform"/>
            <person name="Russ C."/>
            <person name="Tyler B."/>
            <person name="Panabieres F."/>
            <person name="Shan W."/>
            <person name="Tripathy S."/>
            <person name="Grunwald N."/>
            <person name="Machado M."/>
            <person name="Johnson C.S."/>
            <person name="Walker B."/>
            <person name="Young S."/>
            <person name="Zeng Q."/>
            <person name="Gargeya S."/>
            <person name="Fitzgerald M."/>
            <person name="Haas B."/>
            <person name="Abouelleil A."/>
            <person name="Allen A.W."/>
            <person name="Alvarado L."/>
            <person name="Arachchi H.M."/>
            <person name="Berlin A.M."/>
            <person name="Chapman S.B."/>
            <person name="Gainer-Dewar J."/>
            <person name="Goldberg J."/>
            <person name="Griggs A."/>
            <person name="Gujja S."/>
            <person name="Hansen M."/>
            <person name="Howarth C."/>
            <person name="Imamovic A."/>
            <person name="Ireland A."/>
            <person name="Larimer J."/>
            <person name="McCowan C."/>
            <person name="Murphy C."/>
            <person name="Pearson M."/>
            <person name="Poon T.W."/>
            <person name="Priest M."/>
            <person name="Roberts A."/>
            <person name="Saif S."/>
            <person name="Shea T."/>
            <person name="Sisk P."/>
            <person name="Sykes S."/>
            <person name="Wortman J."/>
            <person name="Nusbaum C."/>
            <person name="Birren B."/>
        </authorList>
    </citation>
    <scope>NUCLEOTIDE SEQUENCE [LARGE SCALE GENOMIC DNA]</scope>
    <source>
        <strain evidence="9 10">P1976</strain>
    </source>
</reference>
<comment type="cofactor">
    <cofactor evidence="1 7">
        <name>FAD</name>
        <dbReference type="ChEBI" id="CHEBI:57692"/>
    </cofactor>
</comment>
<proteinExistence type="predicted"/>
<dbReference type="Pfam" id="PF04777">
    <property type="entry name" value="Evr1_Alr"/>
    <property type="match status" value="1"/>
</dbReference>
<protein>
    <recommendedName>
        <fullName evidence="7">Sulfhydryl oxidase</fullName>
        <ecNumber evidence="7">1.8.3.2</ecNumber>
    </recommendedName>
</protein>
<dbReference type="PANTHER" id="PTHR22897:SF8">
    <property type="entry name" value="SULFHYDRYL OXIDASE"/>
    <property type="match status" value="1"/>
</dbReference>
<keyword evidence="7" id="KW-0472">Membrane</keyword>
<feature type="domain" description="ERV/ALR sulfhydryl oxidase" evidence="8">
    <location>
        <begin position="1"/>
        <end position="67"/>
    </location>
</feature>
<keyword evidence="3" id="KW-0732">Signal</keyword>
<dbReference type="GO" id="GO:0006457">
    <property type="term" value="P:protein folding"/>
    <property type="evidence" value="ECO:0007669"/>
    <property type="project" value="TreeGrafter"/>
</dbReference>
<evidence type="ECO:0000259" key="8">
    <source>
        <dbReference type="PROSITE" id="PS51324"/>
    </source>
</evidence>
<comment type="catalytic activity">
    <reaction evidence="7">
        <text>2 R'C(R)SH + O2 = R'C(R)S-S(R)CR' + H2O2</text>
        <dbReference type="Rhea" id="RHEA:17357"/>
        <dbReference type="ChEBI" id="CHEBI:15379"/>
        <dbReference type="ChEBI" id="CHEBI:16240"/>
        <dbReference type="ChEBI" id="CHEBI:16520"/>
        <dbReference type="ChEBI" id="CHEBI:17412"/>
        <dbReference type="EC" id="1.8.3.2"/>
    </reaction>
</comment>
<dbReference type="InterPro" id="IPR036774">
    <property type="entry name" value="ERV/ALR_sulphydryl_oxid_sf"/>
</dbReference>
<dbReference type="PANTHER" id="PTHR22897">
    <property type="entry name" value="QUIESCIN Q6-RELATED SULFHYDRYL OXIDASE"/>
    <property type="match status" value="1"/>
</dbReference>
<dbReference type="Gene3D" id="1.20.120.310">
    <property type="entry name" value="ERV/ALR sulfhydryl oxidase domain"/>
    <property type="match status" value="1"/>
</dbReference>
<dbReference type="Proteomes" id="UP000028582">
    <property type="component" value="Unassembled WGS sequence"/>
</dbReference>
<dbReference type="EMBL" id="ANJA01002927">
    <property type="protein sequence ID" value="ETO67118.1"/>
    <property type="molecule type" value="Genomic_DNA"/>
</dbReference>
<gene>
    <name evidence="9" type="ORF">F444_15925</name>
</gene>
<dbReference type="PROSITE" id="PS51324">
    <property type="entry name" value="ERV_ALR"/>
    <property type="match status" value="1"/>
</dbReference>
<dbReference type="AlphaFoldDB" id="A0A080ZKF7"/>
<comment type="caution">
    <text evidence="9">The sequence shown here is derived from an EMBL/GenBank/DDBJ whole genome shotgun (WGS) entry which is preliminary data.</text>
</comment>
<dbReference type="EC" id="1.8.3.2" evidence="7"/>
<evidence type="ECO:0000256" key="3">
    <source>
        <dbReference type="ARBA" id="ARBA00022729"/>
    </source>
</evidence>
<dbReference type="GO" id="GO:0003756">
    <property type="term" value="F:protein disulfide isomerase activity"/>
    <property type="evidence" value="ECO:0007669"/>
    <property type="project" value="TreeGrafter"/>
</dbReference>
<dbReference type="InterPro" id="IPR039798">
    <property type="entry name" value="Sulfhydryl_oxidase"/>
</dbReference>
<evidence type="ECO:0000256" key="2">
    <source>
        <dbReference type="ARBA" id="ARBA00022630"/>
    </source>
</evidence>
<evidence type="ECO:0000313" key="10">
    <source>
        <dbReference type="Proteomes" id="UP000028582"/>
    </source>
</evidence>
<keyword evidence="4 7" id="KW-0274">FAD</keyword>
<name>A0A080ZKF7_PHYNI</name>